<evidence type="ECO:0000313" key="14">
    <source>
        <dbReference type="Proteomes" id="UP000537260"/>
    </source>
</evidence>
<evidence type="ECO:0000256" key="9">
    <source>
        <dbReference type="ARBA" id="ARBA00023012"/>
    </source>
</evidence>
<dbReference type="InterPro" id="IPR005467">
    <property type="entry name" value="His_kinase_dom"/>
</dbReference>
<feature type="domain" description="Histidine kinase" evidence="12">
    <location>
        <begin position="110"/>
        <end position="335"/>
    </location>
</feature>
<dbReference type="RefSeq" id="WP_179578269.1">
    <property type="nucleotide sequence ID" value="NZ_JACCFM010000001.1"/>
</dbReference>
<keyword evidence="6 11" id="KW-0812">Transmembrane</keyword>
<dbReference type="InterPro" id="IPR003594">
    <property type="entry name" value="HATPase_dom"/>
</dbReference>
<dbReference type="PANTHER" id="PTHR45436:SF5">
    <property type="entry name" value="SENSOR HISTIDINE KINASE TRCS"/>
    <property type="match status" value="1"/>
</dbReference>
<dbReference type="InterPro" id="IPR036890">
    <property type="entry name" value="HATPase_C_sf"/>
</dbReference>
<evidence type="ECO:0000256" key="10">
    <source>
        <dbReference type="ARBA" id="ARBA00023136"/>
    </source>
</evidence>
<comment type="subcellular location">
    <subcellularLocation>
        <location evidence="2">Cell membrane</location>
    </subcellularLocation>
</comment>
<dbReference type="AlphaFoldDB" id="A0A7Z0EE37"/>
<keyword evidence="9" id="KW-0902">Two-component regulatory system</keyword>
<dbReference type="InterPro" id="IPR004358">
    <property type="entry name" value="Sig_transdc_His_kin-like_C"/>
</dbReference>
<evidence type="ECO:0000256" key="8">
    <source>
        <dbReference type="ARBA" id="ARBA00022989"/>
    </source>
</evidence>
<evidence type="ECO:0000256" key="7">
    <source>
        <dbReference type="ARBA" id="ARBA00022777"/>
    </source>
</evidence>
<evidence type="ECO:0000256" key="6">
    <source>
        <dbReference type="ARBA" id="ARBA00022692"/>
    </source>
</evidence>
<dbReference type="Proteomes" id="UP000537260">
    <property type="component" value="Unassembled WGS sequence"/>
</dbReference>
<dbReference type="CDD" id="cd00082">
    <property type="entry name" value="HisKA"/>
    <property type="match status" value="1"/>
</dbReference>
<evidence type="ECO:0000259" key="12">
    <source>
        <dbReference type="PROSITE" id="PS50109"/>
    </source>
</evidence>
<reference evidence="13 14" key="1">
    <citation type="submission" date="2020-07" db="EMBL/GenBank/DDBJ databases">
        <title>Sequencing the genomes of 1000 actinobacteria strains.</title>
        <authorList>
            <person name="Klenk H.-P."/>
        </authorList>
    </citation>
    <scope>NUCLEOTIDE SEQUENCE [LARGE SCALE GENOMIC DNA]</scope>
    <source>
        <strain evidence="13 14">LI1</strain>
    </source>
</reference>
<dbReference type="SUPFAM" id="SSF47384">
    <property type="entry name" value="Homodimeric domain of signal transducing histidine kinase"/>
    <property type="match status" value="1"/>
</dbReference>
<dbReference type="SMART" id="SM00387">
    <property type="entry name" value="HATPase_c"/>
    <property type="match status" value="1"/>
</dbReference>
<dbReference type="InterPro" id="IPR050428">
    <property type="entry name" value="TCS_sensor_his_kinase"/>
</dbReference>
<dbReference type="GO" id="GO:0000155">
    <property type="term" value="F:phosphorelay sensor kinase activity"/>
    <property type="evidence" value="ECO:0007669"/>
    <property type="project" value="InterPro"/>
</dbReference>
<keyword evidence="5" id="KW-0808">Transferase</keyword>
<dbReference type="GO" id="GO:0005886">
    <property type="term" value="C:plasma membrane"/>
    <property type="evidence" value="ECO:0007669"/>
    <property type="project" value="UniProtKB-SubCell"/>
</dbReference>
<comment type="caution">
    <text evidence="13">The sequence shown here is derived from an EMBL/GenBank/DDBJ whole genome shotgun (WGS) entry which is preliminary data.</text>
</comment>
<protein>
    <recommendedName>
        <fullName evidence="3">histidine kinase</fullName>
        <ecNumber evidence="3">2.7.13.3</ecNumber>
    </recommendedName>
</protein>
<dbReference type="PRINTS" id="PR00344">
    <property type="entry name" value="BCTRLSENSOR"/>
</dbReference>
<dbReference type="PANTHER" id="PTHR45436">
    <property type="entry name" value="SENSOR HISTIDINE KINASE YKOH"/>
    <property type="match status" value="1"/>
</dbReference>
<name>A0A7Z0EE37_9MICO</name>
<evidence type="ECO:0000256" key="2">
    <source>
        <dbReference type="ARBA" id="ARBA00004236"/>
    </source>
</evidence>
<keyword evidence="14" id="KW-1185">Reference proteome</keyword>
<evidence type="ECO:0000313" key="13">
    <source>
        <dbReference type="EMBL" id="NYJ19510.1"/>
    </source>
</evidence>
<dbReference type="Gene3D" id="1.10.287.130">
    <property type="match status" value="1"/>
</dbReference>
<dbReference type="InterPro" id="IPR003661">
    <property type="entry name" value="HisK_dim/P_dom"/>
</dbReference>
<dbReference type="InterPro" id="IPR036097">
    <property type="entry name" value="HisK_dim/P_sf"/>
</dbReference>
<keyword evidence="7 13" id="KW-0418">Kinase</keyword>
<dbReference type="SMART" id="SM00388">
    <property type="entry name" value="HisKA"/>
    <property type="match status" value="1"/>
</dbReference>
<dbReference type="PROSITE" id="PS50109">
    <property type="entry name" value="HIS_KIN"/>
    <property type="match status" value="1"/>
</dbReference>
<comment type="catalytic activity">
    <reaction evidence="1">
        <text>ATP + protein L-histidine = ADP + protein N-phospho-L-histidine.</text>
        <dbReference type="EC" id="2.7.13.3"/>
    </reaction>
</comment>
<feature type="transmembrane region" description="Helical" evidence="11">
    <location>
        <begin position="61"/>
        <end position="89"/>
    </location>
</feature>
<evidence type="ECO:0000256" key="1">
    <source>
        <dbReference type="ARBA" id="ARBA00000085"/>
    </source>
</evidence>
<accession>A0A7Z0EE37</accession>
<dbReference type="SUPFAM" id="SSF55874">
    <property type="entry name" value="ATPase domain of HSP90 chaperone/DNA topoisomerase II/histidine kinase"/>
    <property type="match status" value="1"/>
</dbReference>
<dbReference type="EMBL" id="JACCFM010000001">
    <property type="protein sequence ID" value="NYJ19510.1"/>
    <property type="molecule type" value="Genomic_DNA"/>
</dbReference>
<keyword evidence="8 11" id="KW-1133">Transmembrane helix</keyword>
<proteinExistence type="predicted"/>
<organism evidence="13 14">
    <name type="scientific">Glaciibacter psychrotolerans</name>
    <dbReference type="NCBI Taxonomy" id="670054"/>
    <lineage>
        <taxon>Bacteria</taxon>
        <taxon>Bacillati</taxon>
        <taxon>Actinomycetota</taxon>
        <taxon>Actinomycetes</taxon>
        <taxon>Micrococcales</taxon>
        <taxon>Microbacteriaceae</taxon>
        <taxon>Glaciibacter</taxon>
    </lineage>
</organism>
<dbReference type="Pfam" id="PF02518">
    <property type="entry name" value="HATPase_c"/>
    <property type="match status" value="1"/>
</dbReference>
<keyword evidence="4" id="KW-0597">Phosphoprotein</keyword>
<gene>
    <name evidence="13" type="ORF">HNR05_001301</name>
</gene>
<dbReference type="Pfam" id="PF00512">
    <property type="entry name" value="HisKA"/>
    <property type="match status" value="1"/>
</dbReference>
<evidence type="ECO:0000256" key="5">
    <source>
        <dbReference type="ARBA" id="ARBA00022679"/>
    </source>
</evidence>
<dbReference type="EC" id="2.7.13.3" evidence="3"/>
<keyword evidence="10 11" id="KW-0472">Membrane</keyword>
<evidence type="ECO:0000256" key="3">
    <source>
        <dbReference type="ARBA" id="ARBA00012438"/>
    </source>
</evidence>
<evidence type="ECO:0000256" key="11">
    <source>
        <dbReference type="SAM" id="Phobius"/>
    </source>
</evidence>
<dbReference type="Gene3D" id="3.30.565.10">
    <property type="entry name" value="Histidine kinase-like ATPase, C-terminal domain"/>
    <property type="match status" value="1"/>
</dbReference>
<evidence type="ECO:0000256" key="4">
    <source>
        <dbReference type="ARBA" id="ARBA00022553"/>
    </source>
</evidence>
<feature type="transmembrane region" description="Helical" evidence="11">
    <location>
        <begin position="21"/>
        <end position="41"/>
    </location>
</feature>
<sequence>MAVDSDAAAVGRAARIIGWQITAGATALVLFLVLASVIFIINQSQPAELLERPKPGESRIYIDSTAVLVALIVVGIVAIAIAGVLSWVVARRAVRPLGDALRMQRSFVADASHELRTPLTVLDARIQVLQRGLAPSNPLSPPMADIRRDTLALVGVVNDLLLAAANEAPEGAVPVVNVVPLVEQSVESMRVLGDQRGVRVEFVHEHGHNHAATGEVLASIPATSIQRCVVALLDNAIAHSPNGSRVSVTLQVSKSTFDLVVADQGTGIQGIDPAHIFDRFAHSTAPEYPSEHPRSGFGIGLSLVREIAVRNGGRVKLSATSPAGTTFVITFPLVR</sequence>